<name>A0A4Y2FPU5_ARAVE</name>
<dbReference type="Proteomes" id="UP000499080">
    <property type="component" value="Unassembled WGS sequence"/>
</dbReference>
<organism evidence="1 2">
    <name type="scientific">Araneus ventricosus</name>
    <name type="common">Orbweaver spider</name>
    <name type="synonym">Epeira ventricosa</name>
    <dbReference type="NCBI Taxonomy" id="182803"/>
    <lineage>
        <taxon>Eukaryota</taxon>
        <taxon>Metazoa</taxon>
        <taxon>Ecdysozoa</taxon>
        <taxon>Arthropoda</taxon>
        <taxon>Chelicerata</taxon>
        <taxon>Arachnida</taxon>
        <taxon>Araneae</taxon>
        <taxon>Araneomorphae</taxon>
        <taxon>Entelegynae</taxon>
        <taxon>Araneoidea</taxon>
        <taxon>Araneidae</taxon>
        <taxon>Araneus</taxon>
    </lineage>
</organism>
<sequence>MVDLGRARVRGGLVVRPKLQIRRVPSLKSDSKEDSP</sequence>
<comment type="caution">
    <text evidence="1">The sequence shown here is derived from an EMBL/GenBank/DDBJ whole genome shotgun (WGS) entry which is preliminary data.</text>
</comment>
<feature type="non-terminal residue" evidence="1">
    <location>
        <position position="36"/>
    </location>
</feature>
<evidence type="ECO:0000313" key="2">
    <source>
        <dbReference type="Proteomes" id="UP000499080"/>
    </source>
</evidence>
<dbReference type="EMBL" id="BGPR01251102">
    <property type="protein sequence ID" value="GBM42349.1"/>
    <property type="molecule type" value="Genomic_DNA"/>
</dbReference>
<dbReference type="AlphaFoldDB" id="A0A4Y2FPU5"/>
<reference evidence="1 2" key="1">
    <citation type="journal article" date="2019" name="Sci. Rep.">
        <title>Orb-weaving spider Araneus ventricosus genome elucidates the spidroin gene catalogue.</title>
        <authorList>
            <person name="Kono N."/>
            <person name="Nakamura H."/>
            <person name="Ohtoshi R."/>
            <person name="Moran D.A.P."/>
            <person name="Shinohara A."/>
            <person name="Yoshida Y."/>
            <person name="Fujiwara M."/>
            <person name="Mori M."/>
            <person name="Tomita M."/>
            <person name="Arakawa K."/>
        </authorList>
    </citation>
    <scope>NUCLEOTIDE SEQUENCE [LARGE SCALE GENOMIC DNA]</scope>
</reference>
<protein>
    <submittedName>
        <fullName evidence="1">Uncharacterized protein</fullName>
    </submittedName>
</protein>
<proteinExistence type="predicted"/>
<gene>
    <name evidence="1" type="ORF">AVEN_33536_1</name>
</gene>
<keyword evidence="2" id="KW-1185">Reference proteome</keyword>
<evidence type="ECO:0000313" key="1">
    <source>
        <dbReference type="EMBL" id="GBM42349.1"/>
    </source>
</evidence>
<accession>A0A4Y2FPU5</accession>